<proteinExistence type="predicted"/>
<dbReference type="EMBL" id="BSPV01000001">
    <property type="protein sequence ID" value="GLT13179.1"/>
    <property type="molecule type" value="Genomic_DNA"/>
</dbReference>
<dbReference type="RefSeq" id="WP_089124622.1">
    <property type="nucleotide sequence ID" value="NZ_BSPV01000001.1"/>
</dbReference>
<accession>A0ABQ6EJL0</accession>
<keyword evidence="2" id="KW-1185">Reference proteome</keyword>
<dbReference type="Proteomes" id="UP001157156">
    <property type="component" value="Unassembled WGS sequence"/>
</dbReference>
<dbReference type="Pfam" id="PF13692">
    <property type="entry name" value="Glyco_trans_1_4"/>
    <property type="match status" value="1"/>
</dbReference>
<evidence type="ECO:0000313" key="1">
    <source>
        <dbReference type="EMBL" id="GLT13179.1"/>
    </source>
</evidence>
<dbReference type="PANTHER" id="PTHR12526">
    <property type="entry name" value="GLYCOSYLTRANSFERASE"/>
    <property type="match status" value="1"/>
</dbReference>
<keyword evidence="1" id="KW-0808">Transferase</keyword>
<dbReference type="Gene3D" id="3.40.50.2000">
    <property type="entry name" value="Glycogen Phosphorylase B"/>
    <property type="match status" value="2"/>
</dbReference>
<reference evidence="2" key="1">
    <citation type="journal article" date="2019" name="Int. J. Syst. Evol. Microbiol.">
        <title>The Global Catalogue of Microorganisms (GCM) 10K type strain sequencing project: providing services to taxonomists for standard genome sequencing and annotation.</title>
        <authorList>
            <consortium name="The Broad Institute Genomics Platform"/>
            <consortium name="The Broad Institute Genome Sequencing Center for Infectious Disease"/>
            <person name="Wu L."/>
            <person name="Ma J."/>
        </authorList>
    </citation>
    <scope>NUCLEOTIDE SEQUENCE [LARGE SCALE GENOMIC DNA]</scope>
    <source>
        <strain evidence="2">NBRC 111146</strain>
    </source>
</reference>
<organism evidence="1 2">
    <name type="scientific">Vibrio algivorus</name>
    <dbReference type="NCBI Taxonomy" id="1667024"/>
    <lineage>
        <taxon>Bacteria</taxon>
        <taxon>Pseudomonadati</taxon>
        <taxon>Pseudomonadota</taxon>
        <taxon>Gammaproteobacteria</taxon>
        <taxon>Vibrionales</taxon>
        <taxon>Vibrionaceae</taxon>
        <taxon>Vibrio</taxon>
    </lineage>
</organism>
<gene>
    <name evidence="1" type="ORF">GCM10007931_01530</name>
</gene>
<dbReference type="GO" id="GO:0016740">
    <property type="term" value="F:transferase activity"/>
    <property type="evidence" value="ECO:0007669"/>
    <property type="project" value="UniProtKB-KW"/>
</dbReference>
<evidence type="ECO:0000313" key="2">
    <source>
        <dbReference type="Proteomes" id="UP001157156"/>
    </source>
</evidence>
<protein>
    <submittedName>
        <fullName evidence="1">Glycosyl transferase</fullName>
    </submittedName>
</protein>
<dbReference type="SUPFAM" id="SSF53756">
    <property type="entry name" value="UDP-Glycosyltransferase/glycogen phosphorylase"/>
    <property type="match status" value="1"/>
</dbReference>
<sequence length="382" mass="43214">MKAIFAHDHCFKLDEHQNFYSNGKITKAMFEIYLDYFDTIKVVARCDSELVDYDSEKLINNDYISFSPFKNLSNPKELLKFSYNKELMKEIIKGFDLVISRLPSEIGLLAISAAKDLGIPYAIEFVACPWDGLWNYGSLQGRIYAPLYYFRNRSATMGADYVTYVTSSFLQKRYPTKGFNSGVSDVILSNTGSSEIKTLDKVDPIHLALIGSLSSPHKGIDTAIESTKLLNESGIHYILNILGPGSSSEWQQKYPETESYVNFCGSLSSGEEVLNWLSNQDIYIQPSLQEGLPRAMIEAMSVSLPIIGTAVGGIPELVHENFLVSKNDSKALSRKIIMLSNKKVYAEESKRSLEESKNYNFEMLNTRRKEFWDKVYNDISTN</sequence>
<comment type="caution">
    <text evidence="1">The sequence shown here is derived from an EMBL/GenBank/DDBJ whole genome shotgun (WGS) entry which is preliminary data.</text>
</comment>
<name>A0ABQ6EJL0_9VIBR</name>